<protein>
    <recommendedName>
        <fullName evidence="3">Mini-chromosome maintenance complex-binding protein</fullName>
    </recommendedName>
</protein>
<dbReference type="GO" id="GO:0006261">
    <property type="term" value="P:DNA-templated DNA replication"/>
    <property type="evidence" value="ECO:0007669"/>
    <property type="project" value="TreeGrafter"/>
</dbReference>
<dbReference type="Pfam" id="PF09739">
    <property type="entry name" value="MCM_bind"/>
    <property type="match status" value="1"/>
</dbReference>
<comment type="similarity">
    <text evidence="2">Belongs to the MCMBP family.</text>
</comment>
<evidence type="ECO:0000256" key="3">
    <source>
        <dbReference type="ARBA" id="ARBA00015405"/>
    </source>
</evidence>
<evidence type="ECO:0000313" key="6">
    <source>
        <dbReference type="EMBL" id="SSX18504.1"/>
    </source>
</evidence>
<feature type="region of interest" description="Disordered" evidence="5">
    <location>
        <begin position="145"/>
        <end position="197"/>
    </location>
</feature>
<organism evidence="6">
    <name type="scientific">Culicoides sonorensis</name>
    <name type="common">Biting midge</name>
    <dbReference type="NCBI Taxonomy" id="179676"/>
    <lineage>
        <taxon>Eukaryota</taxon>
        <taxon>Metazoa</taxon>
        <taxon>Ecdysozoa</taxon>
        <taxon>Arthropoda</taxon>
        <taxon>Hexapoda</taxon>
        <taxon>Insecta</taxon>
        <taxon>Pterygota</taxon>
        <taxon>Neoptera</taxon>
        <taxon>Endopterygota</taxon>
        <taxon>Diptera</taxon>
        <taxon>Nematocera</taxon>
        <taxon>Chironomoidea</taxon>
        <taxon>Ceratopogonidae</taxon>
        <taxon>Ceratopogoninae</taxon>
        <taxon>Culicoides</taxon>
        <taxon>Monoculicoides</taxon>
    </lineage>
</organism>
<comment type="subcellular location">
    <subcellularLocation>
        <location evidence="1">Nucleus</location>
    </subcellularLocation>
</comment>
<sequence>MDLQKILPESYLSNPEELDRLLAEPQFLQSIPLLNHVDVNVSKLKDCSLVRFRGMIQDMMDPELYLEKYEVTHTESGSHFQNGKYRDTLLLKIGEQVNHDSNGNVHGERRSVFVISVPGINPWVQEIERTIYKFDVGSTGSSMQIESACKNENKRSLQDNDEENMETDQEPQQPLSKKMETVSNEQKETNGNANSVLSPEYLLNSPIPDRPSKACIVKIYQDFDSITLNTLVDVIGFLSVDPALDGTFDEGDGFIEESERQAANPPPSLIPRLHAIKLKKLDHINPYFDNPLADELKPEEIFKDIRLALSQCLFEDTVAADYLIAHLISTVHTRNDVHALGKLSINISNIPSQVLPEFTTNLYEIIEMLLPASHYFPMTLDNMNTQQFVPKKDYKTNKLTSGLLQLAPHTHLVLDETRLQVGKLEAAGVQALKSIADLINAQRLKYNFQFYEIEFDTDVPVMILSEGRSMLPNDCHIPLKPSSDLTIMKETFVAVKHFIAPKLVAMRKFLTTQRKSEFSVDPEHADMIQNDFVQMRTVNDKMGAEDLHSLLVLSRLMGLARGQNLMSKELWECTKSLEAERKERLSQMIRPRNEL</sequence>
<dbReference type="PANTHER" id="PTHR13489">
    <property type="entry name" value="MINI-CHROMOSOME MAINTENANCE COMPLEX-BINDING PROTEIN"/>
    <property type="match status" value="1"/>
</dbReference>
<dbReference type="InterPro" id="IPR019140">
    <property type="entry name" value="MCM_complex-bd"/>
</dbReference>
<dbReference type="GO" id="GO:0005634">
    <property type="term" value="C:nucleus"/>
    <property type="evidence" value="ECO:0007669"/>
    <property type="project" value="UniProtKB-SubCell"/>
</dbReference>
<evidence type="ECO:0000256" key="5">
    <source>
        <dbReference type="SAM" id="MobiDB-lite"/>
    </source>
</evidence>
<feature type="compositionally biased region" description="Basic and acidic residues" evidence="5">
    <location>
        <begin position="149"/>
        <end position="158"/>
    </location>
</feature>
<dbReference type="PANTHER" id="PTHR13489:SF0">
    <property type="entry name" value="MINI-CHROMOSOME MAINTENANCE COMPLEX-BINDING PROTEIN"/>
    <property type="match status" value="1"/>
</dbReference>
<dbReference type="OMA" id="EEHTEMI"/>
<dbReference type="AlphaFoldDB" id="A0A336LJY3"/>
<gene>
    <name evidence="6" type="primary">CSON009944</name>
</gene>
<evidence type="ECO:0000256" key="1">
    <source>
        <dbReference type="ARBA" id="ARBA00004123"/>
    </source>
</evidence>
<dbReference type="VEuPathDB" id="VectorBase:CSON009944"/>
<keyword evidence="4" id="KW-0539">Nucleus</keyword>
<proteinExistence type="inferred from homology"/>
<feature type="compositionally biased region" description="Acidic residues" evidence="5">
    <location>
        <begin position="159"/>
        <end position="169"/>
    </location>
</feature>
<reference evidence="6" key="1">
    <citation type="submission" date="2018-07" db="EMBL/GenBank/DDBJ databases">
        <authorList>
            <person name="Quirk P.G."/>
            <person name="Krulwich T.A."/>
        </authorList>
    </citation>
    <scope>NUCLEOTIDE SEQUENCE</scope>
</reference>
<accession>A0A336LJY3</accession>
<feature type="compositionally biased region" description="Basic and acidic residues" evidence="5">
    <location>
        <begin position="177"/>
        <end position="188"/>
    </location>
</feature>
<evidence type="ECO:0000256" key="4">
    <source>
        <dbReference type="ARBA" id="ARBA00023242"/>
    </source>
</evidence>
<name>A0A336LJY3_CULSO</name>
<evidence type="ECO:0000256" key="2">
    <source>
        <dbReference type="ARBA" id="ARBA00007925"/>
    </source>
</evidence>
<dbReference type="EMBL" id="UFQT01000039">
    <property type="protein sequence ID" value="SSX18504.1"/>
    <property type="molecule type" value="Genomic_DNA"/>
</dbReference>
<dbReference type="GO" id="GO:0003682">
    <property type="term" value="F:chromatin binding"/>
    <property type="evidence" value="ECO:0007669"/>
    <property type="project" value="TreeGrafter"/>
</dbReference>